<feature type="chain" id="PRO_5040870645" evidence="1">
    <location>
        <begin position="16"/>
        <end position="156"/>
    </location>
</feature>
<evidence type="ECO:0000256" key="1">
    <source>
        <dbReference type="SAM" id="SignalP"/>
    </source>
</evidence>
<keyword evidence="3" id="KW-1185">Reference proteome</keyword>
<accession>A0A9W6ZED7</accession>
<organism evidence="2 3">
    <name type="scientific">Triparma retinervis</name>
    <dbReference type="NCBI Taxonomy" id="2557542"/>
    <lineage>
        <taxon>Eukaryota</taxon>
        <taxon>Sar</taxon>
        <taxon>Stramenopiles</taxon>
        <taxon>Ochrophyta</taxon>
        <taxon>Bolidophyceae</taxon>
        <taxon>Parmales</taxon>
        <taxon>Triparmaceae</taxon>
        <taxon>Triparma</taxon>
    </lineage>
</organism>
<name>A0A9W6ZED7_9STRA</name>
<evidence type="ECO:0000313" key="2">
    <source>
        <dbReference type="EMBL" id="GMH50886.1"/>
    </source>
</evidence>
<sequence>MKLVIFAIIAAAVYGTDNTTNVGRAPTCYGEKEFDKCLDECRTPDSGATCDSEIAGVNLYWCCHNPTPGCYSNYNDAMSHCSTKTVKKVDDYNYCCQMDKCCHHDDDDCNIGDVCCLDSCDDPLTCSYTTDGCSGKYGELHNCGWDDKYSACTVGL</sequence>
<gene>
    <name evidence="2" type="ORF">TrRE_jg5133</name>
</gene>
<keyword evidence="1" id="KW-0732">Signal</keyword>
<dbReference type="EMBL" id="BRXZ01001961">
    <property type="protein sequence ID" value="GMH50886.1"/>
    <property type="molecule type" value="Genomic_DNA"/>
</dbReference>
<evidence type="ECO:0000313" key="3">
    <source>
        <dbReference type="Proteomes" id="UP001165082"/>
    </source>
</evidence>
<dbReference type="Proteomes" id="UP001165082">
    <property type="component" value="Unassembled WGS sequence"/>
</dbReference>
<dbReference type="OrthoDB" id="187169at2759"/>
<reference evidence="2" key="1">
    <citation type="submission" date="2022-07" db="EMBL/GenBank/DDBJ databases">
        <title>Genome analysis of Parmales, a sister group of diatoms, reveals the evolutionary specialization of diatoms from phago-mixotrophs to photoautotrophs.</title>
        <authorList>
            <person name="Ban H."/>
            <person name="Sato S."/>
            <person name="Yoshikawa S."/>
            <person name="Kazumasa Y."/>
            <person name="Nakamura Y."/>
            <person name="Ichinomiya M."/>
            <person name="Saitoh K."/>
            <person name="Sato N."/>
            <person name="Blanc-Mathieu R."/>
            <person name="Endo H."/>
            <person name="Kuwata A."/>
            <person name="Ogata H."/>
        </authorList>
    </citation>
    <scope>NUCLEOTIDE SEQUENCE</scope>
</reference>
<dbReference type="AlphaFoldDB" id="A0A9W6ZED7"/>
<feature type="signal peptide" evidence="1">
    <location>
        <begin position="1"/>
        <end position="15"/>
    </location>
</feature>
<proteinExistence type="predicted"/>
<protein>
    <submittedName>
        <fullName evidence="2">Uncharacterized protein</fullName>
    </submittedName>
</protein>
<comment type="caution">
    <text evidence="2">The sequence shown here is derived from an EMBL/GenBank/DDBJ whole genome shotgun (WGS) entry which is preliminary data.</text>
</comment>